<dbReference type="Proteomes" id="UP000887580">
    <property type="component" value="Unplaced"/>
</dbReference>
<organism evidence="1 2">
    <name type="scientific">Panagrolaimus sp. PS1159</name>
    <dbReference type="NCBI Taxonomy" id="55785"/>
    <lineage>
        <taxon>Eukaryota</taxon>
        <taxon>Metazoa</taxon>
        <taxon>Ecdysozoa</taxon>
        <taxon>Nematoda</taxon>
        <taxon>Chromadorea</taxon>
        <taxon>Rhabditida</taxon>
        <taxon>Tylenchina</taxon>
        <taxon>Panagrolaimomorpha</taxon>
        <taxon>Panagrolaimoidea</taxon>
        <taxon>Panagrolaimidae</taxon>
        <taxon>Panagrolaimus</taxon>
    </lineage>
</organism>
<reference evidence="2" key="1">
    <citation type="submission" date="2022-11" db="UniProtKB">
        <authorList>
            <consortium name="WormBaseParasite"/>
        </authorList>
    </citation>
    <scope>IDENTIFICATION</scope>
</reference>
<evidence type="ECO:0000313" key="2">
    <source>
        <dbReference type="WBParaSite" id="PS1159_v2.g5319.t1"/>
    </source>
</evidence>
<name>A0AC35GH28_9BILA</name>
<proteinExistence type="predicted"/>
<dbReference type="WBParaSite" id="PS1159_v2.g5319.t1">
    <property type="protein sequence ID" value="PS1159_v2.g5319.t1"/>
    <property type="gene ID" value="PS1159_v2.g5319"/>
</dbReference>
<accession>A0AC35GH28</accession>
<evidence type="ECO:0000313" key="1">
    <source>
        <dbReference type="Proteomes" id="UP000887580"/>
    </source>
</evidence>
<protein>
    <submittedName>
        <fullName evidence="2">Uncharacterized protein</fullName>
    </submittedName>
</protein>
<sequence>MPPPNVFKAYKEATGKGYKKVEISISPEKCESAENDVVEIDTTKNGKEKVKSNDTVTESEMEIKNPASENKNKGGRPKRKTKGGGRPKTEKEQSKWPAFTKKTARCYLDGVGHKGGCA</sequence>